<dbReference type="AlphaFoldDB" id="A0A5J4L2T3"/>
<dbReference type="PANTHER" id="PTHR43377">
    <property type="entry name" value="BILIVERDIN REDUCTASE A"/>
    <property type="match status" value="1"/>
</dbReference>
<evidence type="ECO:0000259" key="1">
    <source>
        <dbReference type="Pfam" id="PF01408"/>
    </source>
</evidence>
<dbReference type="Pfam" id="PF01408">
    <property type="entry name" value="GFO_IDH_MocA"/>
    <property type="match status" value="1"/>
</dbReference>
<feature type="domain" description="Gfo/Idh/MocA-like oxidoreductase N-terminal" evidence="1">
    <location>
        <begin position="2"/>
        <end position="122"/>
    </location>
</feature>
<dbReference type="InterPro" id="IPR036291">
    <property type="entry name" value="NAD(P)-bd_dom_sf"/>
</dbReference>
<proteinExistence type="predicted"/>
<dbReference type="Gene3D" id="3.40.50.720">
    <property type="entry name" value="NAD(P)-binding Rossmann-like Domain"/>
    <property type="match status" value="1"/>
</dbReference>
<sequence length="328" mass="36790">MLNIGVIGTGYLGQHHARIYSELGSELGNVRLVGVVDADINRAKEVSNKYGCDAFSDYKAIINKVDALSIVTPTTMHYQMALDCIKAGKDILIEKPITVTVEEANELIDASDKAGTIIQVGHLERFNPVFTTMCALISKPVFIETERLSPFLGRGIDVDITLDLMIHDIDIVLALMRQSSDSDNGGRSRESGEIMRIKDIKAAGTKMLTNNIDIAMAWFEFDNGVQVLMKASRVSPEKLRRMSIFQDNSYLLVDYQDMYIKKFFQQDKENLIGEEIISIERKEPLKEELRDFIKCVISRRRPLVSAVEGRDALKIALQINSAIEQVSK</sequence>
<dbReference type="EMBL" id="BLAB01000001">
    <property type="protein sequence ID" value="GER93087.1"/>
    <property type="molecule type" value="Genomic_DNA"/>
</dbReference>
<dbReference type="PANTHER" id="PTHR43377:SF1">
    <property type="entry name" value="BILIVERDIN REDUCTASE A"/>
    <property type="match status" value="1"/>
</dbReference>
<evidence type="ECO:0000313" key="2">
    <source>
        <dbReference type="EMBL" id="GER93087.1"/>
    </source>
</evidence>
<dbReference type="Gene3D" id="3.30.360.10">
    <property type="entry name" value="Dihydrodipicolinate Reductase, domain 2"/>
    <property type="match status" value="1"/>
</dbReference>
<gene>
    <name evidence="2" type="ORF">A45J_0820</name>
</gene>
<protein>
    <submittedName>
        <fullName evidence="2">Gfo/Idh/MocA family oxidoreductase</fullName>
    </submittedName>
</protein>
<dbReference type="SUPFAM" id="SSF51735">
    <property type="entry name" value="NAD(P)-binding Rossmann-fold domains"/>
    <property type="match status" value="1"/>
</dbReference>
<reference evidence="2" key="1">
    <citation type="submission" date="2019-10" db="EMBL/GenBank/DDBJ databases">
        <title>Metagenomic sequencing of thiosulfate-disproportionating enrichment culture.</title>
        <authorList>
            <person name="Umezawa K."/>
            <person name="Kojima H."/>
            <person name="Fukui M."/>
        </authorList>
    </citation>
    <scope>NUCLEOTIDE SEQUENCE</scope>
    <source>
        <strain evidence="2">45J</strain>
    </source>
</reference>
<dbReference type="InterPro" id="IPR051450">
    <property type="entry name" value="Gfo/Idh/MocA_Oxidoreductases"/>
</dbReference>
<accession>A0A5J4L2T3</accession>
<dbReference type="GO" id="GO:0000166">
    <property type="term" value="F:nucleotide binding"/>
    <property type="evidence" value="ECO:0007669"/>
    <property type="project" value="InterPro"/>
</dbReference>
<organism evidence="2">
    <name type="scientific">hot springs metagenome</name>
    <dbReference type="NCBI Taxonomy" id="433727"/>
    <lineage>
        <taxon>unclassified sequences</taxon>
        <taxon>metagenomes</taxon>
        <taxon>ecological metagenomes</taxon>
    </lineage>
</organism>
<dbReference type="SUPFAM" id="SSF55347">
    <property type="entry name" value="Glyceraldehyde-3-phosphate dehydrogenase-like, C-terminal domain"/>
    <property type="match status" value="1"/>
</dbReference>
<name>A0A5J4L2T3_9ZZZZ</name>
<comment type="caution">
    <text evidence="2">The sequence shown here is derived from an EMBL/GenBank/DDBJ whole genome shotgun (WGS) entry which is preliminary data.</text>
</comment>
<dbReference type="InterPro" id="IPR000683">
    <property type="entry name" value="Gfo/Idh/MocA-like_OxRdtase_N"/>
</dbReference>